<dbReference type="AlphaFoldDB" id="A0A165R3U4"/>
<accession>A0A165R3U4</accession>
<protein>
    <submittedName>
        <fullName evidence="1">Uncharacterized protein</fullName>
    </submittedName>
</protein>
<organism evidence="1 2">
    <name type="scientific">Exidia glandulosa HHB12029</name>
    <dbReference type="NCBI Taxonomy" id="1314781"/>
    <lineage>
        <taxon>Eukaryota</taxon>
        <taxon>Fungi</taxon>
        <taxon>Dikarya</taxon>
        <taxon>Basidiomycota</taxon>
        <taxon>Agaricomycotina</taxon>
        <taxon>Agaricomycetes</taxon>
        <taxon>Auriculariales</taxon>
        <taxon>Exidiaceae</taxon>
        <taxon>Exidia</taxon>
    </lineage>
</organism>
<gene>
    <name evidence="1" type="ORF">EXIGLDRAFT_758751</name>
</gene>
<evidence type="ECO:0000313" key="2">
    <source>
        <dbReference type="Proteomes" id="UP000077266"/>
    </source>
</evidence>
<proteinExistence type="predicted"/>
<name>A0A165R3U4_EXIGL</name>
<keyword evidence="2" id="KW-1185">Reference proteome</keyword>
<evidence type="ECO:0000313" key="1">
    <source>
        <dbReference type="EMBL" id="KZW04464.1"/>
    </source>
</evidence>
<dbReference type="InParanoid" id="A0A165R3U4"/>
<dbReference type="EMBL" id="KV425882">
    <property type="protein sequence ID" value="KZW04464.1"/>
    <property type="molecule type" value="Genomic_DNA"/>
</dbReference>
<sequence length="174" mass="19351">MNALEDASTKGMILRILRHFRYDAVPSEFLVYARGLPPLVRLTRLTIFVIILHLYAFDTSWDMNTSVFHDASYMPQPIVCPELQVLEIGLDGNAQRGAPVVLAPEDVAGFIATGLVFNASILDQLTFRSVQLLTTVPDAVCRLLDCAKDVVVREEPLHAPSVDPGCWIDRTPFQ</sequence>
<reference evidence="1 2" key="1">
    <citation type="journal article" date="2016" name="Mol. Biol. Evol.">
        <title>Comparative Genomics of Early-Diverging Mushroom-Forming Fungi Provides Insights into the Origins of Lignocellulose Decay Capabilities.</title>
        <authorList>
            <person name="Nagy L.G."/>
            <person name="Riley R."/>
            <person name="Tritt A."/>
            <person name="Adam C."/>
            <person name="Daum C."/>
            <person name="Floudas D."/>
            <person name="Sun H."/>
            <person name="Yadav J.S."/>
            <person name="Pangilinan J."/>
            <person name="Larsson K.H."/>
            <person name="Matsuura K."/>
            <person name="Barry K."/>
            <person name="Labutti K."/>
            <person name="Kuo R."/>
            <person name="Ohm R.A."/>
            <person name="Bhattacharya S.S."/>
            <person name="Shirouzu T."/>
            <person name="Yoshinaga Y."/>
            <person name="Martin F.M."/>
            <person name="Grigoriev I.V."/>
            <person name="Hibbett D.S."/>
        </authorList>
    </citation>
    <scope>NUCLEOTIDE SEQUENCE [LARGE SCALE GENOMIC DNA]</scope>
    <source>
        <strain evidence="1 2">HHB12029</strain>
    </source>
</reference>
<dbReference type="Proteomes" id="UP000077266">
    <property type="component" value="Unassembled WGS sequence"/>
</dbReference>